<organism evidence="2 3">
    <name type="scientific">Embleya scabrispora</name>
    <dbReference type="NCBI Taxonomy" id="159449"/>
    <lineage>
        <taxon>Bacteria</taxon>
        <taxon>Bacillati</taxon>
        <taxon>Actinomycetota</taxon>
        <taxon>Actinomycetes</taxon>
        <taxon>Kitasatosporales</taxon>
        <taxon>Streptomycetaceae</taxon>
        <taxon>Embleya</taxon>
    </lineage>
</organism>
<dbReference type="AlphaFoldDB" id="A0A1T3NLV4"/>
<dbReference type="Proteomes" id="UP000190037">
    <property type="component" value="Unassembled WGS sequence"/>
</dbReference>
<feature type="region of interest" description="Disordered" evidence="1">
    <location>
        <begin position="1"/>
        <end position="21"/>
    </location>
</feature>
<dbReference type="EMBL" id="MWQN01000003">
    <property type="protein sequence ID" value="OPC77869.1"/>
    <property type="molecule type" value="Genomic_DNA"/>
</dbReference>
<reference evidence="2 3" key="1">
    <citation type="submission" date="2017-03" db="EMBL/GenBank/DDBJ databases">
        <title>Draft genome sequence of Streptomyces scabrisporus NF3, endophyte isolated from Amphipterygium adstringens.</title>
        <authorList>
            <person name="Vazquez M."/>
            <person name="Ceapa C.D."/>
            <person name="Rodriguez Luna D."/>
            <person name="Sanchez Esquivel S."/>
        </authorList>
    </citation>
    <scope>NUCLEOTIDE SEQUENCE [LARGE SCALE GENOMIC DNA]</scope>
    <source>
        <strain evidence="2 3">NF3</strain>
    </source>
</reference>
<keyword evidence="3" id="KW-1185">Reference proteome</keyword>
<comment type="caution">
    <text evidence="2">The sequence shown here is derived from an EMBL/GenBank/DDBJ whole genome shotgun (WGS) entry which is preliminary data.</text>
</comment>
<name>A0A1T3NLV4_9ACTN</name>
<proteinExistence type="predicted"/>
<evidence type="ECO:0000313" key="3">
    <source>
        <dbReference type="Proteomes" id="UP000190037"/>
    </source>
</evidence>
<gene>
    <name evidence="2" type="ORF">B4N89_37025</name>
</gene>
<evidence type="ECO:0000313" key="2">
    <source>
        <dbReference type="EMBL" id="OPC77869.1"/>
    </source>
</evidence>
<evidence type="ECO:0000256" key="1">
    <source>
        <dbReference type="SAM" id="MobiDB-lite"/>
    </source>
</evidence>
<accession>A0A1T3NLV4</accession>
<sequence>MDEPERRTTVTRRRQAQEDRRRRRTVFLRELVEARALRERVRPRHTRNERLRQMMRARTFRY</sequence>
<protein>
    <submittedName>
        <fullName evidence="2">Uncharacterized protein</fullName>
    </submittedName>
</protein>